<keyword evidence="2" id="KW-1185">Reference proteome</keyword>
<reference evidence="1" key="2">
    <citation type="journal article" date="2022" name="New Phytol.">
        <title>Evolutionary transition to the ectomycorrhizal habit in the genomes of a hyperdiverse lineage of mushroom-forming fungi.</title>
        <authorList>
            <person name="Looney B."/>
            <person name="Miyauchi S."/>
            <person name="Morin E."/>
            <person name="Drula E."/>
            <person name="Courty P.E."/>
            <person name="Kohler A."/>
            <person name="Kuo A."/>
            <person name="LaButti K."/>
            <person name="Pangilinan J."/>
            <person name="Lipzen A."/>
            <person name="Riley R."/>
            <person name="Andreopoulos W."/>
            <person name="He G."/>
            <person name="Johnson J."/>
            <person name="Nolan M."/>
            <person name="Tritt A."/>
            <person name="Barry K.W."/>
            <person name="Grigoriev I.V."/>
            <person name="Nagy L.G."/>
            <person name="Hibbett D."/>
            <person name="Henrissat B."/>
            <person name="Matheny P.B."/>
            <person name="Labbe J."/>
            <person name="Martin F.M."/>
        </authorList>
    </citation>
    <scope>NUCLEOTIDE SEQUENCE</scope>
    <source>
        <strain evidence="1">HHB10654</strain>
    </source>
</reference>
<accession>A0ACB8SPI4</accession>
<protein>
    <submittedName>
        <fullName evidence="1">Uncharacterized protein</fullName>
    </submittedName>
</protein>
<evidence type="ECO:0000313" key="1">
    <source>
        <dbReference type="EMBL" id="KAI0058408.1"/>
    </source>
</evidence>
<dbReference type="Proteomes" id="UP000814140">
    <property type="component" value="Unassembled WGS sequence"/>
</dbReference>
<dbReference type="EMBL" id="MU277235">
    <property type="protein sequence ID" value="KAI0058408.1"/>
    <property type="molecule type" value="Genomic_DNA"/>
</dbReference>
<sequence>MRRCACVSVHRSAVTTRWRDFVSTYSLQLACDDFIIMGCTSSKIDVPHSFDSGLDTKALLPQYSAAKPDILPSPPSPILPGKPAPWVRGHTVFVLNKDGTGGVLVHSRGL</sequence>
<reference evidence="1" key="1">
    <citation type="submission" date="2021-03" db="EMBL/GenBank/DDBJ databases">
        <authorList>
            <consortium name="DOE Joint Genome Institute"/>
            <person name="Ahrendt S."/>
            <person name="Looney B.P."/>
            <person name="Miyauchi S."/>
            <person name="Morin E."/>
            <person name="Drula E."/>
            <person name="Courty P.E."/>
            <person name="Chicoki N."/>
            <person name="Fauchery L."/>
            <person name="Kohler A."/>
            <person name="Kuo A."/>
            <person name="Labutti K."/>
            <person name="Pangilinan J."/>
            <person name="Lipzen A."/>
            <person name="Riley R."/>
            <person name="Andreopoulos W."/>
            <person name="He G."/>
            <person name="Johnson J."/>
            <person name="Barry K.W."/>
            <person name="Grigoriev I.V."/>
            <person name="Nagy L."/>
            <person name="Hibbett D."/>
            <person name="Henrissat B."/>
            <person name="Matheny P.B."/>
            <person name="Labbe J."/>
            <person name="Martin F."/>
        </authorList>
    </citation>
    <scope>NUCLEOTIDE SEQUENCE</scope>
    <source>
        <strain evidence="1">HHB10654</strain>
    </source>
</reference>
<organism evidence="1 2">
    <name type="scientific">Artomyces pyxidatus</name>
    <dbReference type="NCBI Taxonomy" id="48021"/>
    <lineage>
        <taxon>Eukaryota</taxon>
        <taxon>Fungi</taxon>
        <taxon>Dikarya</taxon>
        <taxon>Basidiomycota</taxon>
        <taxon>Agaricomycotina</taxon>
        <taxon>Agaricomycetes</taxon>
        <taxon>Russulales</taxon>
        <taxon>Auriscalpiaceae</taxon>
        <taxon>Artomyces</taxon>
    </lineage>
</organism>
<comment type="caution">
    <text evidence="1">The sequence shown here is derived from an EMBL/GenBank/DDBJ whole genome shotgun (WGS) entry which is preliminary data.</text>
</comment>
<name>A0ACB8SPI4_9AGAM</name>
<proteinExistence type="predicted"/>
<gene>
    <name evidence="1" type="ORF">BV25DRAFT_1234403</name>
</gene>
<evidence type="ECO:0000313" key="2">
    <source>
        <dbReference type="Proteomes" id="UP000814140"/>
    </source>
</evidence>